<dbReference type="PANTHER" id="PTHR11304:SF29">
    <property type="entry name" value="EPHRIN"/>
    <property type="match status" value="1"/>
</dbReference>
<evidence type="ECO:0000256" key="2">
    <source>
        <dbReference type="ARBA" id="ARBA00022729"/>
    </source>
</evidence>
<keyword evidence="4 6" id="KW-1015">Disulfide bond</keyword>
<dbReference type="Pfam" id="PF00812">
    <property type="entry name" value="Ephrin"/>
    <property type="match status" value="1"/>
</dbReference>
<dbReference type="GO" id="GO:0046875">
    <property type="term" value="F:ephrin receptor binding"/>
    <property type="evidence" value="ECO:0007669"/>
    <property type="project" value="TreeGrafter"/>
</dbReference>
<dbReference type="OrthoDB" id="6250301at2759"/>
<feature type="disulfide bond" evidence="6">
    <location>
        <begin position="54"/>
        <end position="94"/>
    </location>
</feature>
<evidence type="ECO:0000313" key="12">
    <source>
        <dbReference type="Proteomes" id="UP000031036"/>
    </source>
</evidence>
<reference evidence="11 12" key="1">
    <citation type="submission" date="2014-11" db="EMBL/GenBank/DDBJ databases">
        <title>Genetic blueprint of the zoonotic pathogen Toxocara canis.</title>
        <authorList>
            <person name="Zhu X.-Q."/>
            <person name="Korhonen P.K."/>
            <person name="Cai H."/>
            <person name="Young N.D."/>
            <person name="Nejsum P."/>
            <person name="von Samson-Himmelstjerna G."/>
            <person name="Boag P.R."/>
            <person name="Tan P."/>
            <person name="Li Q."/>
            <person name="Min J."/>
            <person name="Yang Y."/>
            <person name="Wang X."/>
            <person name="Fang X."/>
            <person name="Hall R.S."/>
            <person name="Hofmann A."/>
            <person name="Sternberg P.W."/>
            <person name="Jex A.R."/>
            <person name="Gasser R.B."/>
        </authorList>
    </citation>
    <scope>NUCLEOTIDE SEQUENCE [LARGE SCALE GENOMIC DNA]</scope>
    <source>
        <strain evidence="11">PN_DK_2014</strain>
    </source>
</reference>
<sequence>MQRFLFVLAAMLLGTSAKRLPDIYWNSSNTLFRLADGGIAEMDVNIMDSLAIHCPLFDETIPYNDTEMLLIYRVSQLEYEHCIADEIARIVGRCSRPYIPQTIHTVFRHFTPLPSGLEYTPGNTYYFVSEPDLRLRDSQKEKHAHCSTVGPQMRIRVHQGTTEDFPHKMRHHSGVHHHFRPDPMNARHRHEAADGLRQPAAIRLNEMLMEDAPSENEFSATQTEEGTHLRSTQLPSRRRDEAKIHQEEPKLYEVQEALIKSIATTRTLIVFDAATVDSQIKFSRPNSASESTLKKSALESLERNHSERGNFGLRSELALH</sequence>
<evidence type="ECO:0000256" key="3">
    <source>
        <dbReference type="ARBA" id="ARBA00023136"/>
    </source>
</evidence>
<dbReference type="SUPFAM" id="SSF49503">
    <property type="entry name" value="Cupredoxins"/>
    <property type="match status" value="1"/>
</dbReference>
<evidence type="ECO:0000256" key="7">
    <source>
        <dbReference type="RuleBase" id="RU004375"/>
    </source>
</evidence>
<comment type="subcellular location">
    <subcellularLocation>
        <location evidence="1">Membrane</location>
    </subcellularLocation>
</comment>
<dbReference type="InterPro" id="IPR031328">
    <property type="entry name" value="Ephrin"/>
</dbReference>
<keyword evidence="5" id="KW-0325">Glycoprotein</keyword>
<evidence type="ECO:0000256" key="5">
    <source>
        <dbReference type="ARBA" id="ARBA00023180"/>
    </source>
</evidence>
<feature type="compositionally biased region" description="Polar residues" evidence="8">
    <location>
        <begin position="216"/>
        <end position="235"/>
    </location>
</feature>
<organism evidence="11 12">
    <name type="scientific">Toxocara canis</name>
    <name type="common">Canine roundworm</name>
    <dbReference type="NCBI Taxonomy" id="6265"/>
    <lineage>
        <taxon>Eukaryota</taxon>
        <taxon>Metazoa</taxon>
        <taxon>Ecdysozoa</taxon>
        <taxon>Nematoda</taxon>
        <taxon>Chromadorea</taxon>
        <taxon>Rhabditida</taxon>
        <taxon>Spirurina</taxon>
        <taxon>Ascaridomorpha</taxon>
        <taxon>Ascaridoidea</taxon>
        <taxon>Toxocaridae</taxon>
        <taxon>Toxocara</taxon>
    </lineage>
</organism>
<comment type="similarity">
    <text evidence="6 7">Belongs to the ephrin family.</text>
</comment>
<dbReference type="PANTHER" id="PTHR11304">
    <property type="entry name" value="EPHRIN"/>
    <property type="match status" value="1"/>
</dbReference>
<dbReference type="PRINTS" id="PR01347">
    <property type="entry name" value="EPHRIN"/>
</dbReference>
<dbReference type="GO" id="GO:0005886">
    <property type="term" value="C:plasma membrane"/>
    <property type="evidence" value="ECO:0007669"/>
    <property type="project" value="TreeGrafter"/>
</dbReference>
<dbReference type="GO" id="GO:0048013">
    <property type="term" value="P:ephrin receptor signaling pathway"/>
    <property type="evidence" value="ECO:0007669"/>
    <property type="project" value="TreeGrafter"/>
</dbReference>
<feature type="signal peptide" evidence="9">
    <location>
        <begin position="1"/>
        <end position="17"/>
    </location>
</feature>
<feature type="chain" id="PRO_5002096373" evidence="9">
    <location>
        <begin position="18"/>
        <end position="320"/>
    </location>
</feature>
<gene>
    <name evidence="11" type="primary">efn-4</name>
    <name evidence="11" type="ORF">Tcan_12364</name>
</gene>
<dbReference type="PROSITE" id="PS51551">
    <property type="entry name" value="EPHRIN_RBD_2"/>
    <property type="match status" value="1"/>
</dbReference>
<dbReference type="EMBL" id="JPKZ01000732">
    <property type="protein sequence ID" value="KHN85764.1"/>
    <property type="molecule type" value="Genomic_DNA"/>
</dbReference>
<evidence type="ECO:0000259" key="10">
    <source>
        <dbReference type="PROSITE" id="PS51551"/>
    </source>
</evidence>
<accession>A0A0B2VWI9</accession>
<dbReference type="InterPro" id="IPR001799">
    <property type="entry name" value="Ephrin_RBD"/>
</dbReference>
<protein>
    <submittedName>
        <fullName evidence="11">Ephrin-4</fullName>
    </submittedName>
</protein>
<evidence type="ECO:0000256" key="6">
    <source>
        <dbReference type="PROSITE-ProRule" id="PRU00884"/>
    </source>
</evidence>
<keyword evidence="12" id="KW-1185">Reference proteome</keyword>
<dbReference type="AlphaFoldDB" id="A0A0B2VWI9"/>
<evidence type="ECO:0000256" key="8">
    <source>
        <dbReference type="SAM" id="MobiDB-lite"/>
    </source>
</evidence>
<keyword evidence="3 7" id="KW-0472">Membrane</keyword>
<feature type="disulfide bond" evidence="6">
    <location>
        <begin position="82"/>
        <end position="146"/>
    </location>
</feature>
<dbReference type="Gene3D" id="2.60.40.420">
    <property type="entry name" value="Cupredoxins - blue copper proteins"/>
    <property type="match status" value="1"/>
</dbReference>
<keyword evidence="2 9" id="KW-0732">Signal</keyword>
<dbReference type="Proteomes" id="UP000031036">
    <property type="component" value="Unassembled WGS sequence"/>
</dbReference>
<evidence type="ECO:0000313" key="11">
    <source>
        <dbReference type="EMBL" id="KHN85764.1"/>
    </source>
</evidence>
<proteinExistence type="inferred from homology"/>
<evidence type="ECO:0000256" key="1">
    <source>
        <dbReference type="ARBA" id="ARBA00004370"/>
    </source>
</evidence>
<comment type="caution">
    <text evidence="11">The sequence shown here is derived from an EMBL/GenBank/DDBJ whole genome shotgun (WGS) entry which is preliminary data.</text>
</comment>
<dbReference type="InterPro" id="IPR008972">
    <property type="entry name" value="Cupredoxin"/>
</dbReference>
<dbReference type="STRING" id="6265.A0A0B2VWI9"/>
<evidence type="ECO:0000256" key="9">
    <source>
        <dbReference type="SAM" id="SignalP"/>
    </source>
</evidence>
<dbReference type="GO" id="GO:0007411">
    <property type="term" value="P:axon guidance"/>
    <property type="evidence" value="ECO:0007669"/>
    <property type="project" value="TreeGrafter"/>
</dbReference>
<feature type="domain" description="Ephrin RBD" evidence="10">
    <location>
        <begin position="18"/>
        <end position="157"/>
    </location>
</feature>
<feature type="region of interest" description="Disordered" evidence="8">
    <location>
        <begin position="213"/>
        <end position="245"/>
    </location>
</feature>
<evidence type="ECO:0000256" key="4">
    <source>
        <dbReference type="ARBA" id="ARBA00023157"/>
    </source>
</evidence>
<name>A0A0B2VWI9_TOXCA</name>